<reference evidence="1" key="1">
    <citation type="submission" date="2021-02" db="EMBL/GenBank/DDBJ databases">
        <authorList>
            <consortium name="DOE Joint Genome Institute"/>
            <person name="Ahrendt S."/>
            <person name="Looney B.P."/>
            <person name="Miyauchi S."/>
            <person name="Morin E."/>
            <person name="Drula E."/>
            <person name="Courty P.E."/>
            <person name="Chicoki N."/>
            <person name="Fauchery L."/>
            <person name="Kohler A."/>
            <person name="Kuo A."/>
            <person name="Labutti K."/>
            <person name="Pangilinan J."/>
            <person name="Lipzen A."/>
            <person name="Riley R."/>
            <person name="Andreopoulos W."/>
            <person name="He G."/>
            <person name="Johnson J."/>
            <person name="Barry K.W."/>
            <person name="Grigoriev I.V."/>
            <person name="Nagy L."/>
            <person name="Hibbett D."/>
            <person name="Henrissat B."/>
            <person name="Matheny P.B."/>
            <person name="Labbe J."/>
            <person name="Martin F."/>
        </authorList>
    </citation>
    <scope>NUCLEOTIDE SEQUENCE</scope>
    <source>
        <strain evidence="1">EC-137</strain>
    </source>
</reference>
<gene>
    <name evidence="1" type="ORF">K488DRAFT_83235</name>
</gene>
<dbReference type="EMBL" id="MU273487">
    <property type="protein sequence ID" value="KAI0035273.1"/>
    <property type="molecule type" value="Genomic_DNA"/>
</dbReference>
<name>A0ACB8QUU0_9AGAM</name>
<evidence type="ECO:0000313" key="1">
    <source>
        <dbReference type="EMBL" id="KAI0035273.1"/>
    </source>
</evidence>
<comment type="caution">
    <text evidence="1">The sequence shown here is derived from an EMBL/GenBank/DDBJ whole genome shotgun (WGS) entry which is preliminary data.</text>
</comment>
<protein>
    <submittedName>
        <fullName evidence="1">Uncharacterized protein</fullName>
    </submittedName>
</protein>
<sequence>MNSFDSASSLWDFSGSSDYNSLGQLGEEQFLDLLQKQFSQELPVTAFSLGAHDAAVDPAKLTELPVPNPPPPLSTDSSPSPSSVNEHSTVSRRQSTSFDQDESHKRKANEDDLDEGPSHKTSAKKNPARRKSGASQDENRLQKRKEQNRAAQRAFRERKEKHVRDLEEQVAALQAKNDASETENQHLRELLKRLQDENVLLKQAQFTFTVPKPSSETQPFANVATTSFGSAPNSAFSAGQSTNAATSPSTTGSTPPSSSLDTPSNFPSDIDFGTLTSFDPTQLSLLDENGDTTMSYDFGFGTGQVAPSNTPYKTIASNTMFMSFAEPSPPSDFPIGDNKASPPSGNNGSPFDSAFTNGWPGPSQRSEGSGVRTGSFDELFGGHMFGSQSPMSPASIQSLMNGSSSTISPILHARTSPTATVSSGSDASPGKEATMHGSGCPKTKEEFATHVAKSGSSPFAPSPPTAETILSGPGAVPALHKALSGDGAGPMIMCKGASFPPTEKREDNVEVLAAWRSITSHPHFKASNIDINELCAEFTDKARCDGTKIVLDKDGVNHIISRLTQKQGRLPARTERTIYLPVAVRSRTTPPPLSPSHDVVR</sequence>
<accession>A0ACB8QUU0</accession>
<evidence type="ECO:0000313" key="2">
    <source>
        <dbReference type="Proteomes" id="UP000814128"/>
    </source>
</evidence>
<keyword evidence="2" id="KW-1185">Reference proteome</keyword>
<proteinExistence type="predicted"/>
<dbReference type="Proteomes" id="UP000814128">
    <property type="component" value="Unassembled WGS sequence"/>
</dbReference>
<reference evidence="1" key="2">
    <citation type="journal article" date="2022" name="New Phytol.">
        <title>Evolutionary transition to the ectomycorrhizal habit in the genomes of a hyperdiverse lineage of mushroom-forming fungi.</title>
        <authorList>
            <person name="Looney B."/>
            <person name="Miyauchi S."/>
            <person name="Morin E."/>
            <person name="Drula E."/>
            <person name="Courty P.E."/>
            <person name="Kohler A."/>
            <person name="Kuo A."/>
            <person name="LaButti K."/>
            <person name="Pangilinan J."/>
            <person name="Lipzen A."/>
            <person name="Riley R."/>
            <person name="Andreopoulos W."/>
            <person name="He G."/>
            <person name="Johnson J."/>
            <person name="Nolan M."/>
            <person name="Tritt A."/>
            <person name="Barry K.W."/>
            <person name="Grigoriev I.V."/>
            <person name="Nagy L.G."/>
            <person name="Hibbett D."/>
            <person name="Henrissat B."/>
            <person name="Matheny P.B."/>
            <person name="Labbe J."/>
            <person name="Martin F.M."/>
        </authorList>
    </citation>
    <scope>NUCLEOTIDE SEQUENCE</scope>
    <source>
        <strain evidence="1">EC-137</strain>
    </source>
</reference>
<organism evidence="1 2">
    <name type="scientific">Vararia minispora EC-137</name>
    <dbReference type="NCBI Taxonomy" id="1314806"/>
    <lineage>
        <taxon>Eukaryota</taxon>
        <taxon>Fungi</taxon>
        <taxon>Dikarya</taxon>
        <taxon>Basidiomycota</taxon>
        <taxon>Agaricomycotina</taxon>
        <taxon>Agaricomycetes</taxon>
        <taxon>Russulales</taxon>
        <taxon>Lachnocladiaceae</taxon>
        <taxon>Vararia</taxon>
    </lineage>
</organism>